<feature type="compositionally biased region" description="Low complexity" evidence="1">
    <location>
        <begin position="9"/>
        <end position="18"/>
    </location>
</feature>
<dbReference type="Proteomes" id="UP000035722">
    <property type="component" value="Unassembled WGS sequence"/>
</dbReference>
<evidence type="ECO:0000256" key="1">
    <source>
        <dbReference type="SAM" id="MobiDB-lite"/>
    </source>
</evidence>
<feature type="region of interest" description="Disordered" evidence="1">
    <location>
        <begin position="1"/>
        <end position="26"/>
    </location>
</feature>
<reference evidence="3" key="1">
    <citation type="journal article" date="2014" name="Genome Announc.">
        <title>Genome Sequence of Arthrobacter siccitolerans 4J27, a Xeroprotectant-Producing Desiccation-Tolerant Microorganism.</title>
        <authorList>
            <person name="Manzanera M."/>
            <person name="Santa-Cruz-Calvo L."/>
            <person name="Vilchez J.I."/>
            <person name="Garcia-Fontana C."/>
            <person name="Silva-Castro G.A."/>
            <person name="Calvo C."/>
            <person name="Gonzalez-Lopez J."/>
        </authorList>
    </citation>
    <scope>NUCLEOTIDE SEQUENCE [LARGE SCALE GENOMIC DNA]</scope>
    <source>
        <strain evidence="3">4J27</strain>
    </source>
</reference>
<keyword evidence="3" id="KW-1185">Reference proteome</keyword>
<dbReference type="STRING" id="861266.ARTSIC4J27_254"/>
<name>A0A024GWL6_9MICC</name>
<dbReference type="EMBL" id="CAQI01000025">
    <property type="protein sequence ID" value="CCQ44330.1"/>
    <property type="molecule type" value="Genomic_DNA"/>
</dbReference>
<dbReference type="AlphaFoldDB" id="A0A024GWL6"/>
<evidence type="ECO:0000313" key="3">
    <source>
        <dbReference type="Proteomes" id="UP000035722"/>
    </source>
</evidence>
<evidence type="ECO:0000313" key="2">
    <source>
        <dbReference type="EMBL" id="CCQ44330.1"/>
    </source>
</evidence>
<accession>A0A024GWL6</accession>
<gene>
    <name evidence="2" type="ORF">ARTSIC4J27_254</name>
</gene>
<proteinExistence type="predicted"/>
<protein>
    <submittedName>
        <fullName evidence="2">Uncharacterized protein</fullName>
    </submittedName>
</protein>
<comment type="caution">
    <text evidence="2">The sequence shown here is derived from an EMBL/GenBank/DDBJ whole genome shotgun (WGS) entry which is preliminary data.</text>
</comment>
<sequence length="87" mass="10125">MLAHHHNNRLTARATAAAFDSPEGRRASDKIYAKFEKLRKAGKLEYSDRIDFVDQEKRFLLMKDRAKNGPLFKAYREALDSIDQRTL</sequence>
<dbReference type="RefSeq" id="WP_050053401.1">
    <property type="nucleotide sequence ID" value="NZ_CAQI01000025.1"/>
</dbReference>
<organism evidence="2 3">
    <name type="scientific">Pseudarthrobacter siccitolerans</name>
    <dbReference type="NCBI Taxonomy" id="861266"/>
    <lineage>
        <taxon>Bacteria</taxon>
        <taxon>Bacillati</taxon>
        <taxon>Actinomycetota</taxon>
        <taxon>Actinomycetes</taxon>
        <taxon>Micrococcales</taxon>
        <taxon>Micrococcaceae</taxon>
        <taxon>Pseudarthrobacter</taxon>
    </lineage>
</organism>